<proteinExistence type="predicted"/>
<keyword evidence="2" id="KW-1185">Reference proteome</keyword>
<dbReference type="AlphaFoldDB" id="B4W0B5"/>
<dbReference type="Proteomes" id="UP000003835">
    <property type="component" value="Unassembled WGS sequence"/>
</dbReference>
<protein>
    <submittedName>
        <fullName evidence="1">Uncharacterized protein</fullName>
    </submittedName>
</protein>
<reference evidence="1 2" key="1">
    <citation type="submission" date="2008-07" db="EMBL/GenBank/DDBJ databases">
        <authorList>
            <person name="Tandeau de Marsac N."/>
            <person name="Ferriera S."/>
            <person name="Johnson J."/>
            <person name="Kravitz S."/>
            <person name="Beeson K."/>
            <person name="Sutton G."/>
            <person name="Rogers Y.-H."/>
            <person name="Friedman R."/>
            <person name="Frazier M."/>
            <person name="Venter J.C."/>
        </authorList>
    </citation>
    <scope>NUCLEOTIDE SEQUENCE [LARGE SCALE GENOMIC DNA]</scope>
    <source>
        <strain evidence="1 2">PCC 7420</strain>
    </source>
</reference>
<gene>
    <name evidence="1" type="ORF">MC7420_979</name>
</gene>
<dbReference type="HOGENOM" id="CLU_3214823_0_0_3"/>
<sequence>MLAIFPLTPNPSPTLGRGESEKITSYIFKHESFRFPFSLDGRRG</sequence>
<accession>B4W0B5</accession>
<name>B4W0B5_9CYAN</name>
<evidence type="ECO:0000313" key="1">
    <source>
        <dbReference type="EMBL" id="EDX72310.1"/>
    </source>
</evidence>
<organism evidence="1 2">
    <name type="scientific">Coleofasciculus chthonoplastes PCC 7420</name>
    <dbReference type="NCBI Taxonomy" id="118168"/>
    <lineage>
        <taxon>Bacteria</taxon>
        <taxon>Bacillati</taxon>
        <taxon>Cyanobacteriota</taxon>
        <taxon>Cyanophyceae</taxon>
        <taxon>Coleofasciculales</taxon>
        <taxon>Coleofasciculaceae</taxon>
        <taxon>Coleofasciculus</taxon>
    </lineage>
</organism>
<evidence type="ECO:0000313" key="2">
    <source>
        <dbReference type="Proteomes" id="UP000003835"/>
    </source>
</evidence>
<dbReference type="EMBL" id="DS989865">
    <property type="protein sequence ID" value="EDX72310.1"/>
    <property type="molecule type" value="Genomic_DNA"/>
</dbReference>